<dbReference type="InterPro" id="IPR051675">
    <property type="entry name" value="Endo/Exo/Phosphatase_dom_1"/>
</dbReference>
<name>A8PQE3_9COXI</name>
<dbReference type="EMBL" id="AAQJ02000001">
    <property type="protein sequence ID" value="EDP46737.1"/>
    <property type="molecule type" value="Genomic_DNA"/>
</dbReference>
<reference evidence="2" key="1">
    <citation type="submission" date="2006-04" db="EMBL/GenBank/DDBJ databases">
        <authorList>
            <person name="Seshadri R."/>
            <person name="Federici B.A."/>
        </authorList>
    </citation>
    <scope>NUCLEOTIDE SEQUENCE [LARGE SCALE GENOMIC DNA]</scope>
</reference>
<dbReference type="RefSeq" id="WP_006035708.1">
    <property type="nucleotide sequence ID" value="NZ_AAQJ02000001.1"/>
</dbReference>
<dbReference type="OrthoDB" id="7510573at2"/>
<feature type="chain" id="PRO_5002727041" evidence="1">
    <location>
        <begin position="23"/>
        <end position="111"/>
    </location>
</feature>
<proteinExistence type="predicted"/>
<dbReference type="SUPFAM" id="SSF47781">
    <property type="entry name" value="RuvA domain 2-like"/>
    <property type="match status" value="1"/>
</dbReference>
<dbReference type="Pfam" id="PF12836">
    <property type="entry name" value="HHH_3"/>
    <property type="match status" value="1"/>
</dbReference>
<dbReference type="Gene3D" id="1.10.150.280">
    <property type="entry name" value="AF1531-like domain"/>
    <property type="match status" value="1"/>
</dbReference>
<dbReference type="Proteomes" id="UP000054075">
    <property type="component" value="Unassembled WGS sequence"/>
</dbReference>
<keyword evidence="1" id="KW-0732">Signal</keyword>
<evidence type="ECO:0000313" key="3">
    <source>
        <dbReference type="Proteomes" id="UP000054075"/>
    </source>
</evidence>
<organism evidence="2 3">
    <name type="scientific">Rickettsiella grylli</name>
    <dbReference type="NCBI Taxonomy" id="59196"/>
    <lineage>
        <taxon>Bacteria</taxon>
        <taxon>Pseudomonadati</taxon>
        <taxon>Pseudomonadota</taxon>
        <taxon>Gammaproteobacteria</taxon>
        <taxon>Legionellales</taxon>
        <taxon>Coxiellaceae</taxon>
        <taxon>Rickettsiella</taxon>
    </lineage>
</organism>
<evidence type="ECO:0000313" key="2">
    <source>
        <dbReference type="EMBL" id="EDP46737.1"/>
    </source>
</evidence>
<dbReference type="GO" id="GO:0015627">
    <property type="term" value="C:type II protein secretion system complex"/>
    <property type="evidence" value="ECO:0007669"/>
    <property type="project" value="TreeGrafter"/>
</dbReference>
<accession>A8PQE3</accession>
<dbReference type="STRING" id="59196.RICGR_1495"/>
<dbReference type="InterPro" id="IPR010994">
    <property type="entry name" value="RuvA_2-like"/>
</dbReference>
<comment type="caution">
    <text evidence="2">The sequence shown here is derived from an EMBL/GenBank/DDBJ whole genome shotgun (WGS) entry which is preliminary data.</text>
</comment>
<dbReference type="GO" id="GO:0015628">
    <property type="term" value="P:protein secretion by the type II secretion system"/>
    <property type="evidence" value="ECO:0007669"/>
    <property type="project" value="TreeGrafter"/>
</dbReference>
<dbReference type="PANTHER" id="PTHR21180:SF32">
    <property type="entry name" value="ENDONUCLEASE_EXONUCLEASE_PHOSPHATASE FAMILY DOMAIN-CONTAINING PROTEIN 1"/>
    <property type="match status" value="1"/>
</dbReference>
<sequence>MSTSSLFATIFLFLMVATQTLAVTHPFISHNNTTLASSPTKTAESVSARININTVDEATLVDELKGIGIKRAKAIIAYRDVHGPFKSIDDLIKIKEISKRIVDLNREKITV</sequence>
<dbReference type="InterPro" id="IPR004509">
    <property type="entry name" value="Competence_ComEA_HhH"/>
</dbReference>
<evidence type="ECO:0000256" key="1">
    <source>
        <dbReference type="SAM" id="SignalP"/>
    </source>
</evidence>
<feature type="signal peptide" evidence="1">
    <location>
        <begin position="1"/>
        <end position="22"/>
    </location>
</feature>
<dbReference type="AlphaFoldDB" id="A8PQE3"/>
<dbReference type="NCBIfam" id="TIGR00426">
    <property type="entry name" value="competence protein ComEA helix-hairpin-helix repeat region"/>
    <property type="match status" value="1"/>
</dbReference>
<dbReference type="eggNOG" id="COG1555">
    <property type="taxonomic scope" value="Bacteria"/>
</dbReference>
<gene>
    <name evidence="2" type="ORF">RICGR_1495</name>
</gene>
<protein>
    <submittedName>
        <fullName evidence="2">Competence protein ComEA helix-hairpin-helix region</fullName>
    </submittedName>
</protein>
<dbReference type="PANTHER" id="PTHR21180">
    <property type="entry name" value="ENDONUCLEASE/EXONUCLEASE/PHOSPHATASE FAMILY DOMAIN-CONTAINING PROTEIN 1"/>
    <property type="match status" value="1"/>
</dbReference>
<reference evidence="2" key="2">
    <citation type="submission" date="2007-10" db="EMBL/GenBank/DDBJ databases">
        <authorList>
            <person name="Myers G.S."/>
        </authorList>
    </citation>
    <scope>NUCLEOTIDE SEQUENCE [LARGE SCALE GENOMIC DNA]</scope>
</reference>
<keyword evidence="3" id="KW-1185">Reference proteome</keyword>